<keyword evidence="1" id="KW-0479">Metal-binding</keyword>
<dbReference type="Proteomes" id="UP000002620">
    <property type="component" value="Chromosome"/>
</dbReference>
<dbReference type="InterPro" id="IPR002933">
    <property type="entry name" value="Peptidase_M20"/>
</dbReference>
<gene>
    <name evidence="4" type="ordered locus">Adeg_1671</name>
</gene>
<accession>C9R8Y5</accession>
<sequence>MWQCKELLKLLVKAATCDPARGALAPLLFALESAGFPWRPEPVDEEVVNILVPLSSVPRVLVAVHYDVVPPVIEGVRAREGEESGRLYGRGACDVLGGAAALLGALAELGKDFPWEKSKIWVAFTGDEEREGRGSRGLAASLPPSLRYALVLEPTRGELAFSSCGSLEYEVEIKGTPSHGSVPERGKNPLLWAAHFLLRLEETLEALNCRYSPPLPLTLTPLLLTGGSEELSVPVAARLRFDLRIPPGVPLREVEEELAGLLRADEGITLHYGLAEEWASSWESDPESDFGRLLRDVYRELYGREPVPVVMESWTDAHHFRDRGLETVVWGPGDLAVAHTPFEHLDYRELEEAKEFLKLFFRRLLEF</sequence>
<keyword evidence="5" id="KW-1185">Reference proteome</keyword>
<evidence type="ECO:0000313" key="4">
    <source>
        <dbReference type="EMBL" id="ACX52764.1"/>
    </source>
</evidence>
<dbReference type="PANTHER" id="PTHR43808:SF31">
    <property type="entry name" value="N-ACETYL-L-CITRULLINE DEACETYLASE"/>
    <property type="match status" value="1"/>
</dbReference>
<evidence type="ECO:0000256" key="1">
    <source>
        <dbReference type="ARBA" id="ARBA00022723"/>
    </source>
</evidence>
<dbReference type="SUPFAM" id="SSF55031">
    <property type="entry name" value="Bacterial exopeptidase dimerisation domain"/>
    <property type="match status" value="1"/>
</dbReference>
<dbReference type="InterPro" id="IPR050072">
    <property type="entry name" value="Peptidase_M20A"/>
</dbReference>
<dbReference type="STRING" id="429009.Adeg_1671"/>
<dbReference type="EMBL" id="CP001785">
    <property type="protein sequence ID" value="ACX52764.1"/>
    <property type="molecule type" value="Genomic_DNA"/>
</dbReference>
<dbReference type="KEGG" id="adg:Adeg_1671"/>
<dbReference type="eggNOG" id="COG0624">
    <property type="taxonomic scope" value="Bacteria"/>
</dbReference>
<evidence type="ECO:0000313" key="5">
    <source>
        <dbReference type="Proteomes" id="UP000002620"/>
    </source>
</evidence>
<name>C9R8Y5_AMMDK</name>
<dbReference type="HOGENOM" id="CLU_021802_2_0_9"/>
<reference evidence="4 5" key="1">
    <citation type="submission" date="2009-10" db="EMBL/GenBank/DDBJ databases">
        <title>Complete sequence of chromosome of Ammonifex degensii KC4.</title>
        <authorList>
            <consortium name="US DOE Joint Genome Institute"/>
            <person name="Kerfeld C."/>
            <person name="Goodner B."/>
            <person name="Huber H."/>
            <person name="Stetter K."/>
            <person name="Lucas S."/>
            <person name="Copeland A."/>
            <person name="Lapidus A."/>
            <person name="Glavina del Rio T."/>
            <person name="Dalin E."/>
            <person name="Tice H."/>
            <person name="Bruce D."/>
            <person name="Goodwin L."/>
            <person name="Pitluck S."/>
            <person name="Saunders E."/>
            <person name="Brettin T."/>
            <person name="Detter J.C."/>
            <person name="Han C."/>
            <person name="Larimer F."/>
            <person name="Land M."/>
            <person name="Hauser L."/>
            <person name="Kyrpides N."/>
            <person name="Ovchinnikova G."/>
            <person name="Richardson P."/>
        </authorList>
    </citation>
    <scope>NUCLEOTIDE SEQUENCE [LARGE SCALE GENOMIC DNA]</scope>
    <source>
        <strain evidence="5">DSM 10501 / KC4</strain>
    </source>
</reference>
<keyword evidence="2" id="KW-0378">Hydrolase</keyword>
<evidence type="ECO:0000259" key="3">
    <source>
        <dbReference type="Pfam" id="PF07687"/>
    </source>
</evidence>
<dbReference type="OrthoDB" id="9792335at2"/>
<protein>
    <submittedName>
        <fullName evidence="4">Peptidase M20</fullName>
    </submittedName>
</protein>
<dbReference type="InterPro" id="IPR036264">
    <property type="entry name" value="Bact_exopeptidase_dim_dom"/>
</dbReference>
<dbReference type="Pfam" id="PF01546">
    <property type="entry name" value="Peptidase_M20"/>
    <property type="match status" value="1"/>
</dbReference>
<dbReference type="SUPFAM" id="SSF53187">
    <property type="entry name" value="Zn-dependent exopeptidases"/>
    <property type="match status" value="1"/>
</dbReference>
<dbReference type="GO" id="GO:0008777">
    <property type="term" value="F:acetylornithine deacetylase activity"/>
    <property type="evidence" value="ECO:0007669"/>
    <property type="project" value="TreeGrafter"/>
</dbReference>
<dbReference type="GO" id="GO:0046872">
    <property type="term" value="F:metal ion binding"/>
    <property type="evidence" value="ECO:0007669"/>
    <property type="project" value="UniProtKB-KW"/>
</dbReference>
<dbReference type="Gene3D" id="3.40.630.10">
    <property type="entry name" value="Zn peptidases"/>
    <property type="match status" value="1"/>
</dbReference>
<dbReference type="AlphaFoldDB" id="C9R8Y5"/>
<dbReference type="Gene3D" id="3.30.70.360">
    <property type="match status" value="1"/>
</dbReference>
<dbReference type="PANTHER" id="PTHR43808">
    <property type="entry name" value="ACETYLORNITHINE DEACETYLASE"/>
    <property type="match status" value="1"/>
</dbReference>
<dbReference type="RefSeq" id="WP_015739641.1">
    <property type="nucleotide sequence ID" value="NC_013385.1"/>
</dbReference>
<dbReference type="NCBIfam" id="NF006405">
    <property type="entry name" value="PRK08652.1-3"/>
    <property type="match status" value="1"/>
</dbReference>
<dbReference type="GO" id="GO:0006526">
    <property type="term" value="P:L-arginine biosynthetic process"/>
    <property type="evidence" value="ECO:0007669"/>
    <property type="project" value="TreeGrafter"/>
</dbReference>
<organism evidence="4 5">
    <name type="scientific">Ammonifex degensii (strain DSM 10501 / KC4)</name>
    <dbReference type="NCBI Taxonomy" id="429009"/>
    <lineage>
        <taxon>Bacteria</taxon>
        <taxon>Bacillati</taxon>
        <taxon>Bacillota</taxon>
        <taxon>Clostridia</taxon>
        <taxon>Thermoanaerobacterales</taxon>
        <taxon>Thermoanaerobacteraceae</taxon>
        <taxon>Ammonifex</taxon>
    </lineage>
</organism>
<evidence type="ECO:0000256" key="2">
    <source>
        <dbReference type="ARBA" id="ARBA00022801"/>
    </source>
</evidence>
<proteinExistence type="predicted"/>
<feature type="domain" description="Peptidase M20 dimerisation" evidence="3">
    <location>
        <begin position="164"/>
        <end position="264"/>
    </location>
</feature>
<dbReference type="Pfam" id="PF07687">
    <property type="entry name" value="M20_dimer"/>
    <property type="match status" value="1"/>
</dbReference>
<dbReference type="InterPro" id="IPR011650">
    <property type="entry name" value="Peptidase_M20_dimer"/>
</dbReference>